<comment type="function">
    <text evidence="1">May bind long-chain fatty acids, such as palmitate, and may play a role in lipid transport or fatty acid metabolism.</text>
</comment>
<evidence type="ECO:0000313" key="4">
    <source>
        <dbReference type="Proteomes" id="UP000234384"/>
    </source>
</evidence>
<protein>
    <submittedName>
        <fullName evidence="3">DegV family protein</fullName>
    </submittedName>
</protein>
<comment type="caution">
    <text evidence="3">The sequence shown here is derived from an EMBL/GenBank/DDBJ whole genome shotgun (WGS) entry which is preliminary data.</text>
</comment>
<proteinExistence type="predicted"/>
<evidence type="ECO:0000256" key="2">
    <source>
        <dbReference type="ARBA" id="ARBA00023121"/>
    </source>
</evidence>
<gene>
    <name evidence="3" type="ORF">CYJ57_07400</name>
</gene>
<keyword evidence="2" id="KW-0446">Lipid-binding</keyword>
<dbReference type="NCBIfam" id="TIGR00762">
    <property type="entry name" value="DegV"/>
    <property type="match status" value="1"/>
</dbReference>
<evidence type="ECO:0000256" key="1">
    <source>
        <dbReference type="ARBA" id="ARBA00003238"/>
    </source>
</evidence>
<accession>A0A2I1JVW9</accession>
<dbReference type="InterPro" id="IPR003797">
    <property type="entry name" value="DegV"/>
</dbReference>
<reference evidence="3 4" key="1">
    <citation type="submission" date="2017-12" db="EMBL/GenBank/DDBJ databases">
        <title>Phylogenetic diversity of female urinary microbiome.</title>
        <authorList>
            <person name="Thomas-White K."/>
            <person name="Wolfe A.J."/>
        </authorList>
    </citation>
    <scope>NUCLEOTIDE SEQUENCE [LARGE SCALE GENOMIC DNA]</scope>
    <source>
        <strain evidence="3 4">UMB0898</strain>
    </source>
</reference>
<sequence>MSKIAILTDSASNITENTTEGIFVVPLYVNYGNESKKDLVEITPEELFDKIDDENPSTSAPSIDDFGEKIQMIKDLGYQEVIAVAVSQTLSGTYNAMRLALEDQDLPFKLIDSKTITMPQGLLVMYARHLINEGHSFDEIETILNNKLHDAKVYATVSDLQYLIRGGRLSKIKGLVGGALKINPILTIDENGEIGKYRSIIGKKRALNFLVDQVKADLANCNNYYLAIAYGRHQEDIAEIKEQLSELVERADLYLEGPVTAVLGCHSGPSAYVVSYLKK</sequence>
<dbReference type="Proteomes" id="UP000234384">
    <property type="component" value="Unassembled WGS sequence"/>
</dbReference>
<dbReference type="EMBL" id="PKHE01000027">
    <property type="protein sequence ID" value="PKY87519.1"/>
    <property type="molecule type" value="Genomic_DNA"/>
</dbReference>
<name>A0A2I1JVW9_9LACT</name>
<dbReference type="Gene3D" id="3.30.1180.10">
    <property type="match status" value="1"/>
</dbReference>
<dbReference type="PROSITE" id="PS51482">
    <property type="entry name" value="DEGV"/>
    <property type="match status" value="1"/>
</dbReference>
<dbReference type="InterPro" id="IPR050270">
    <property type="entry name" value="DegV_domain_contain"/>
</dbReference>
<dbReference type="GO" id="GO:0008289">
    <property type="term" value="F:lipid binding"/>
    <property type="evidence" value="ECO:0007669"/>
    <property type="project" value="UniProtKB-KW"/>
</dbReference>
<dbReference type="Gene3D" id="3.40.50.10170">
    <property type="match status" value="1"/>
</dbReference>
<dbReference type="RefSeq" id="WP_101954739.1">
    <property type="nucleotide sequence ID" value="NZ_PKHE01000027.1"/>
</dbReference>
<dbReference type="SUPFAM" id="SSF82549">
    <property type="entry name" value="DAK1/DegV-like"/>
    <property type="match status" value="1"/>
</dbReference>
<dbReference type="AlphaFoldDB" id="A0A2I1JVW9"/>
<dbReference type="Pfam" id="PF02645">
    <property type="entry name" value="DegV"/>
    <property type="match status" value="1"/>
</dbReference>
<evidence type="ECO:0000313" key="3">
    <source>
        <dbReference type="EMBL" id="PKY87519.1"/>
    </source>
</evidence>
<dbReference type="PANTHER" id="PTHR33434:SF2">
    <property type="entry name" value="FATTY ACID-BINDING PROTEIN TM_1468"/>
    <property type="match status" value="1"/>
</dbReference>
<dbReference type="PANTHER" id="PTHR33434">
    <property type="entry name" value="DEGV DOMAIN-CONTAINING PROTEIN DR_1986-RELATED"/>
    <property type="match status" value="1"/>
</dbReference>
<dbReference type="OrthoDB" id="9775494at2"/>
<organism evidence="3 4">
    <name type="scientific">Falseniella ignava</name>
    <dbReference type="NCBI Taxonomy" id="137730"/>
    <lineage>
        <taxon>Bacteria</taxon>
        <taxon>Bacillati</taxon>
        <taxon>Bacillota</taxon>
        <taxon>Bacilli</taxon>
        <taxon>Lactobacillales</taxon>
        <taxon>Aerococcaceae</taxon>
        <taxon>Falseniella</taxon>
    </lineage>
</organism>
<dbReference type="InterPro" id="IPR043168">
    <property type="entry name" value="DegV_C"/>
</dbReference>